<name>A0A1V9F350_9BACT</name>
<dbReference type="Proteomes" id="UP000192276">
    <property type="component" value="Unassembled WGS sequence"/>
</dbReference>
<evidence type="ECO:0000313" key="6">
    <source>
        <dbReference type="Proteomes" id="UP000192276"/>
    </source>
</evidence>
<dbReference type="STRING" id="550983.A4R26_28505"/>
<dbReference type="SUPFAM" id="SSF46689">
    <property type="entry name" value="Homeodomain-like"/>
    <property type="match status" value="2"/>
</dbReference>
<dbReference type="RefSeq" id="WP_081169722.1">
    <property type="nucleotide sequence ID" value="NZ_LWBP01000213.1"/>
</dbReference>
<dbReference type="Gene3D" id="1.10.10.60">
    <property type="entry name" value="Homeodomain-like"/>
    <property type="match status" value="1"/>
</dbReference>
<dbReference type="PRINTS" id="PR00032">
    <property type="entry name" value="HTHARAC"/>
</dbReference>
<dbReference type="InterPro" id="IPR020449">
    <property type="entry name" value="Tscrpt_reg_AraC-type_HTH"/>
</dbReference>
<protein>
    <recommendedName>
        <fullName evidence="4">HTH araC/xylS-type domain-containing protein</fullName>
    </recommendedName>
</protein>
<proteinExistence type="predicted"/>
<dbReference type="PANTHER" id="PTHR47893:SF1">
    <property type="entry name" value="REGULATORY PROTEIN PCHR"/>
    <property type="match status" value="1"/>
</dbReference>
<sequence>MGVNVIDEKGRMYEVGDVFSQAIVEQPIVTERRDVYSFPFGDAEMVQLAFSGIYIVYGDMRLYETLRLNYEITGNIDLVEMHFTLQGDGVMKNLHSGKEYYFRSNEHNMHYTPVLAGTGKYGGDMRYKFMEVHFTTRFFLELAKDSCPSLMRFAELIAKGNENDLSRDNMPISFAMHQCIHDIMNVKLTGGLKMLYLQSKCIELLAMQAQMYEDALNTTDHTPSLIVKPGHDTDSIYFAKEYLLQHAAQPPSLTELAKVAGINEFKLKQGFKSLFNNTVFGYLTDYKLNQARDLIVSNIPIKDIADQLGYSSVQHFNSAFRKKFGIPPGKMKKG</sequence>
<evidence type="ECO:0000259" key="4">
    <source>
        <dbReference type="PROSITE" id="PS01124"/>
    </source>
</evidence>
<dbReference type="OrthoDB" id="799767at2"/>
<keyword evidence="1" id="KW-0805">Transcription regulation</keyword>
<evidence type="ECO:0000313" key="5">
    <source>
        <dbReference type="EMBL" id="OQP52697.1"/>
    </source>
</evidence>
<evidence type="ECO:0000256" key="3">
    <source>
        <dbReference type="ARBA" id="ARBA00023163"/>
    </source>
</evidence>
<dbReference type="SMART" id="SM00342">
    <property type="entry name" value="HTH_ARAC"/>
    <property type="match status" value="1"/>
</dbReference>
<organism evidence="5 6">
    <name type="scientific">Niastella populi</name>
    <dbReference type="NCBI Taxonomy" id="550983"/>
    <lineage>
        <taxon>Bacteria</taxon>
        <taxon>Pseudomonadati</taxon>
        <taxon>Bacteroidota</taxon>
        <taxon>Chitinophagia</taxon>
        <taxon>Chitinophagales</taxon>
        <taxon>Chitinophagaceae</taxon>
        <taxon>Niastella</taxon>
    </lineage>
</organism>
<evidence type="ECO:0000256" key="1">
    <source>
        <dbReference type="ARBA" id="ARBA00023015"/>
    </source>
</evidence>
<dbReference type="AlphaFoldDB" id="A0A1V9F350"/>
<dbReference type="InterPro" id="IPR018062">
    <property type="entry name" value="HTH_AraC-typ_CS"/>
</dbReference>
<dbReference type="PROSITE" id="PS01124">
    <property type="entry name" value="HTH_ARAC_FAMILY_2"/>
    <property type="match status" value="1"/>
</dbReference>
<reference evidence="6" key="1">
    <citation type="submission" date="2016-04" db="EMBL/GenBank/DDBJ databases">
        <authorList>
            <person name="Chen L."/>
            <person name="Zhuang W."/>
            <person name="Wang G."/>
        </authorList>
    </citation>
    <scope>NUCLEOTIDE SEQUENCE [LARGE SCALE GENOMIC DNA]</scope>
    <source>
        <strain evidence="6">208</strain>
    </source>
</reference>
<dbReference type="InterPro" id="IPR018060">
    <property type="entry name" value="HTH_AraC"/>
</dbReference>
<dbReference type="InterPro" id="IPR009057">
    <property type="entry name" value="Homeodomain-like_sf"/>
</dbReference>
<comment type="caution">
    <text evidence="5">The sequence shown here is derived from an EMBL/GenBank/DDBJ whole genome shotgun (WGS) entry which is preliminary data.</text>
</comment>
<dbReference type="Pfam" id="PF12833">
    <property type="entry name" value="HTH_18"/>
    <property type="match status" value="1"/>
</dbReference>
<evidence type="ECO:0000256" key="2">
    <source>
        <dbReference type="ARBA" id="ARBA00023125"/>
    </source>
</evidence>
<dbReference type="GO" id="GO:0043565">
    <property type="term" value="F:sequence-specific DNA binding"/>
    <property type="evidence" value="ECO:0007669"/>
    <property type="project" value="InterPro"/>
</dbReference>
<keyword evidence="2" id="KW-0238">DNA-binding</keyword>
<gene>
    <name evidence="5" type="ORF">A4R26_28505</name>
</gene>
<dbReference type="PANTHER" id="PTHR47893">
    <property type="entry name" value="REGULATORY PROTEIN PCHR"/>
    <property type="match status" value="1"/>
</dbReference>
<accession>A0A1V9F350</accession>
<keyword evidence="3" id="KW-0804">Transcription</keyword>
<dbReference type="GO" id="GO:0003700">
    <property type="term" value="F:DNA-binding transcription factor activity"/>
    <property type="evidence" value="ECO:0007669"/>
    <property type="project" value="InterPro"/>
</dbReference>
<dbReference type="PROSITE" id="PS00041">
    <property type="entry name" value="HTH_ARAC_FAMILY_1"/>
    <property type="match status" value="1"/>
</dbReference>
<dbReference type="InterPro" id="IPR053142">
    <property type="entry name" value="PchR_regulatory_protein"/>
</dbReference>
<dbReference type="EMBL" id="LWBP01000213">
    <property type="protein sequence ID" value="OQP52697.1"/>
    <property type="molecule type" value="Genomic_DNA"/>
</dbReference>
<keyword evidence="6" id="KW-1185">Reference proteome</keyword>
<feature type="domain" description="HTH araC/xylS-type" evidence="4">
    <location>
        <begin position="237"/>
        <end position="334"/>
    </location>
</feature>